<evidence type="ECO:0000313" key="3">
    <source>
        <dbReference type="Proteomes" id="UP001175271"/>
    </source>
</evidence>
<gene>
    <name evidence="2" type="ORF">QR680_003123</name>
</gene>
<organism evidence="2 3">
    <name type="scientific">Steinernema hermaphroditum</name>
    <dbReference type="NCBI Taxonomy" id="289476"/>
    <lineage>
        <taxon>Eukaryota</taxon>
        <taxon>Metazoa</taxon>
        <taxon>Ecdysozoa</taxon>
        <taxon>Nematoda</taxon>
        <taxon>Chromadorea</taxon>
        <taxon>Rhabditida</taxon>
        <taxon>Tylenchina</taxon>
        <taxon>Panagrolaimomorpha</taxon>
        <taxon>Strongyloidoidea</taxon>
        <taxon>Steinernematidae</taxon>
        <taxon>Steinernema</taxon>
    </lineage>
</organism>
<name>A0AA39LJK1_9BILA</name>
<sequence>MGKNNCRKKNAKPSKKPADNRNQARRKCRNGRPLQTLLRQITITRPEPARDGMEDTDMDVLKITAPKELTEEEHARNLHQNGGSMSETFVCLADKKDK</sequence>
<keyword evidence="3" id="KW-1185">Reference proteome</keyword>
<dbReference type="Proteomes" id="UP001175271">
    <property type="component" value="Unassembled WGS sequence"/>
</dbReference>
<comment type="caution">
    <text evidence="2">The sequence shown here is derived from an EMBL/GenBank/DDBJ whole genome shotgun (WGS) entry which is preliminary data.</text>
</comment>
<evidence type="ECO:0000313" key="2">
    <source>
        <dbReference type="EMBL" id="KAK0399588.1"/>
    </source>
</evidence>
<accession>A0AA39LJK1</accession>
<reference evidence="2" key="1">
    <citation type="submission" date="2023-06" db="EMBL/GenBank/DDBJ databases">
        <title>Genomic analysis of the entomopathogenic nematode Steinernema hermaphroditum.</title>
        <authorList>
            <person name="Schwarz E.M."/>
            <person name="Heppert J.K."/>
            <person name="Baniya A."/>
            <person name="Schwartz H.T."/>
            <person name="Tan C.-H."/>
            <person name="Antoshechkin I."/>
            <person name="Sternberg P.W."/>
            <person name="Goodrich-Blair H."/>
            <person name="Dillman A.R."/>
        </authorList>
    </citation>
    <scope>NUCLEOTIDE SEQUENCE</scope>
    <source>
        <strain evidence="2">PS9179</strain>
        <tissue evidence="2">Whole animal</tissue>
    </source>
</reference>
<proteinExistence type="predicted"/>
<dbReference type="EMBL" id="JAUCMV010000005">
    <property type="protein sequence ID" value="KAK0399588.1"/>
    <property type="molecule type" value="Genomic_DNA"/>
</dbReference>
<feature type="compositionally biased region" description="Basic residues" evidence="1">
    <location>
        <begin position="1"/>
        <end position="15"/>
    </location>
</feature>
<protein>
    <submittedName>
        <fullName evidence="2">Uncharacterized protein</fullName>
    </submittedName>
</protein>
<evidence type="ECO:0000256" key="1">
    <source>
        <dbReference type="SAM" id="MobiDB-lite"/>
    </source>
</evidence>
<feature type="region of interest" description="Disordered" evidence="1">
    <location>
        <begin position="1"/>
        <end position="32"/>
    </location>
</feature>
<dbReference type="AlphaFoldDB" id="A0AA39LJK1"/>